<keyword evidence="3" id="KW-1003">Cell membrane</keyword>
<comment type="subcellular location">
    <subcellularLocation>
        <location evidence="1">Cell membrane</location>
        <topology evidence="1">Multi-pass membrane protein</topology>
    </subcellularLocation>
</comment>
<dbReference type="Proteomes" id="UP000031843">
    <property type="component" value="Chromosome secondary"/>
</dbReference>
<accession>A0A0C4YBP7</accession>
<keyword evidence="5 7" id="KW-1133">Transmembrane helix</keyword>
<gene>
    <name evidence="8" type="ORF">RR42_s1414</name>
</gene>
<sequence length="228" mass="24240">MIPARPRVRQPDCTMTLATLLLFIFASAVTIATPGPTVLLALNNGSRHGVRKACWGMAGALAADVILVVTVAAGLGAVIAASEHAFEAIKWFGAAYLAYVGWKMLRAGKMPLTAQTVRQTEPDTAAARGRVLFSRSFLVALTNPKALLFISAFLPQFIDTSAALLPQYAILTLAQCLLNLAVMLVYAALGARIVHAFRGDGMRWLNRLSGGTLIALAGGLAFYRRAQA</sequence>
<dbReference type="PIRSF" id="PIRSF006324">
    <property type="entry name" value="LeuE"/>
    <property type="match status" value="1"/>
</dbReference>
<dbReference type="InterPro" id="IPR001123">
    <property type="entry name" value="LeuE-type"/>
</dbReference>
<dbReference type="AlphaFoldDB" id="A0A0C4YBP7"/>
<protein>
    <submittedName>
        <fullName evidence="8">Putative amino acid efflux protein</fullName>
    </submittedName>
</protein>
<dbReference type="Pfam" id="PF01810">
    <property type="entry name" value="LysE"/>
    <property type="match status" value="1"/>
</dbReference>
<dbReference type="PANTHER" id="PTHR30086:SF14">
    <property type="entry name" value="HOMOSERINE_HOMOSERINE LACTONE EFFLUX PROTEIN"/>
    <property type="match status" value="1"/>
</dbReference>
<name>A0A0C4YBP7_9BURK</name>
<feature type="transmembrane region" description="Helical" evidence="7">
    <location>
        <begin position="204"/>
        <end position="223"/>
    </location>
</feature>
<evidence type="ECO:0000256" key="3">
    <source>
        <dbReference type="ARBA" id="ARBA00022475"/>
    </source>
</evidence>
<dbReference type="GO" id="GO:0005886">
    <property type="term" value="C:plasma membrane"/>
    <property type="evidence" value="ECO:0007669"/>
    <property type="project" value="UniProtKB-SubCell"/>
</dbReference>
<keyword evidence="4 7" id="KW-0812">Transmembrane</keyword>
<dbReference type="GO" id="GO:0042970">
    <property type="term" value="F:homoserine transmembrane transporter activity"/>
    <property type="evidence" value="ECO:0007669"/>
    <property type="project" value="TreeGrafter"/>
</dbReference>
<evidence type="ECO:0000256" key="1">
    <source>
        <dbReference type="ARBA" id="ARBA00004651"/>
    </source>
</evidence>
<evidence type="ECO:0000313" key="8">
    <source>
        <dbReference type="EMBL" id="AJG23002.1"/>
    </source>
</evidence>
<comment type="similarity">
    <text evidence="2">Belongs to the Rht family.</text>
</comment>
<dbReference type="PANTHER" id="PTHR30086">
    <property type="entry name" value="ARGININE EXPORTER PROTEIN ARGO"/>
    <property type="match status" value="1"/>
</dbReference>
<reference evidence="8 9" key="1">
    <citation type="journal article" date="2015" name="Genome Announc.">
        <title>Complete Genome Sequence of Cupriavidus basilensis 4G11, Isolated from the Oak Ridge Field Research Center Site.</title>
        <authorList>
            <person name="Ray J."/>
            <person name="Waters R.J."/>
            <person name="Skerker J.M."/>
            <person name="Kuehl J.V."/>
            <person name="Price M.N."/>
            <person name="Huang J."/>
            <person name="Chakraborty R."/>
            <person name="Arkin A.P."/>
            <person name="Deutschbauer A."/>
        </authorList>
    </citation>
    <scope>NUCLEOTIDE SEQUENCE [LARGE SCALE GENOMIC DNA]</scope>
    <source>
        <strain evidence="8">4G11</strain>
    </source>
</reference>
<evidence type="ECO:0000256" key="5">
    <source>
        <dbReference type="ARBA" id="ARBA00022989"/>
    </source>
</evidence>
<dbReference type="STRING" id="68895.RR42_s1414"/>
<proteinExistence type="inferred from homology"/>
<evidence type="ECO:0000256" key="7">
    <source>
        <dbReference type="SAM" id="Phobius"/>
    </source>
</evidence>
<keyword evidence="9" id="KW-1185">Reference proteome</keyword>
<feature type="transmembrane region" description="Helical" evidence="7">
    <location>
        <begin position="20"/>
        <end position="42"/>
    </location>
</feature>
<feature type="transmembrane region" description="Helical" evidence="7">
    <location>
        <begin position="137"/>
        <end position="158"/>
    </location>
</feature>
<evidence type="ECO:0000313" key="9">
    <source>
        <dbReference type="Proteomes" id="UP000031843"/>
    </source>
</evidence>
<keyword evidence="6 7" id="KW-0472">Membrane</keyword>
<dbReference type="KEGG" id="cbw:RR42_s1414"/>
<evidence type="ECO:0000256" key="4">
    <source>
        <dbReference type="ARBA" id="ARBA00022692"/>
    </source>
</evidence>
<evidence type="ECO:0000256" key="6">
    <source>
        <dbReference type="ARBA" id="ARBA00023136"/>
    </source>
</evidence>
<feature type="transmembrane region" description="Helical" evidence="7">
    <location>
        <begin position="54"/>
        <end position="82"/>
    </location>
</feature>
<organism evidence="8 9">
    <name type="scientific">Cupriavidus basilensis</name>
    <dbReference type="NCBI Taxonomy" id="68895"/>
    <lineage>
        <taxon>Bacteria</taxon>
        <taxon>Pseudomonadati</taxon>
        <taxon>Pseudomonadota</taxon>
        <taxon>Betaproteobacteria</taxon>
        <taxon>Burkholderiales</taxon>
        <taxon>Burkholderiaceae</taxon>
        <taxon>Cupriavidus</taxon>
    </lineage>
</organism>
<dbReference type="EMBL" id="CP010537">
    <property type="protein sequence ID" value="AJG23002.1"/>
    <property type="molecule type" value="Genomic_DNA"/>
</dbReference>
<evidence type="ECO:0000256" key="2">
    <source>
        <dbReference type="ARBA" id="ARBA00007928"/>
    </source>
</evidence>
<feature type="transmembrane region" description="Helical" evidence="7">
    <location>
        <begin position="170"/>
        <end position="192"/>
    </location>
</feature>